<feature type="transmembrane region" description="Helical" evidence="1">
    <location>
        <begin position="51"/>
        <end position="70"/>
    </location>
</feature>
<organism evidence="2 3">
    <name type="scientific">Methanolapillus millepedarum</name>
    <dbReference type="NCBI Taxonomy" id="3028296"/>
    <lineage>
        <taxon>Archaea</taxon>
        <taxon>Methanobacteriati</taxon>
        <taxon>Methanobacteriota</taxon>
        <taxon>Stenosarchaea group</taxon>
        <taxon>Methanomicrobia</taxon>
        <taxon>Methanosarcinales</taxon>
        <taxon>Methanosarcinaceae</taxon>
        <taxon>Methanolapillus</taxon>
    </lineage>
</organism>
<feature type="transmembrane region" description="Helical" evidence="1">
    <location>
        <begin position="109"/>
        <end position="132"/>
    </location>
</feature>
<evidence type="ECO:0000256" key="1">
    <source>
        <dbReference type="SAM" id="Phobius"/>
    </source>
</evidence>
<proteinExistence type="predicted"/>
<reference evidence="2 3" key="1">
    <citation type="submission" date="2023-07" db="EMBL/GenBank/DDBJ databases">
        <title>Closed genoem sequence of Methanosarcinaceae archaeon Ac7.</title>
        <authorList>
            <person name="Poehlein A."/>
            <person name="Protasov E."/>
            <person name="Platt K."/>
            <person name="Reeh H."/>
            <person name="Daniel R."/>
            <person name="Brune A."/>
        </authorList>
    </citation>
    <scope>NUCLEOTIDE SEQUENCE [LARGE SCALE GENOMIC DNA]</scope>
    <source>
        <strain evidence="2 3">Ac7</strain>
    </source>
</reference>
<evidence type="ECO:0000313" key="2">
    <source>
        <dbReference type="EMBL" id="WNY25405.1"/>
    </source>
</evidence>
<dbReference type="Proteomes" id="UP001303587">
    <property type="component" value="Chromosome"/>
</dbReference>
<dbReference type="AlphaFoldDB" id="A0AA96V3T7"/>
<name>A0AA96V3T7_9EURY</name>
<accession>A0AA96V3T7</accession>
<feature type="transmembrane region" description="Helical" evidence="1">
    <location>
        <begin position="261"/>
        <end position="285"/>
    </location>
</feature>
<feature type="transmembrane region" description="Helical" evidence="1">
    <location>
        <begin position="223"/>
        <end position="241"/>
    </location>
</feature>
<dbReference type="EMBL" id="CP131060">
    <property type="protein sequence ID" value="WNY25405.1"/>
    <property type="molecule type" value="Genomic_DNA"/>
</dbReference>
<keyword evidence="1" id="KW-1133">Transmembrane helix</keyword>
<protein>
    <submittedName>
        <fullName evidence="2">Uncharacterized protein</fullName>
    </submittedName>
</protein>
<sequence>MEEVSPANYKAGKYILQIVVLGMCVLFLPFYVSLLVKRDPQDAFRIVPFRLVSSVFLLITVFTLMYYRLFPVQNVSLKRIRSILLSVLFLIYFAFMAFENYILSANNDAITNLFFIALAAVIGIVFILAAWFGNRKLNERGNIESGEEKAADEKKSVRIMKSFFALMSLIFIGVMTYAAFHTPYNDLNEEILEFGVTCSFIAGFSFVNFFLSYKPPGESNKKGIFILFIVVMMIPLVYFFFKISNYFTDQFGYPLTPMAAYMKFWALLLYSVVFSIVVIGFKNLLDKVNFDSKKGKIWDWIRG</sequence>
<dbReference type="GeneID" id="89230063"/>
<gene>
    <name evidence="2" type="ORF">MsAc7_09550</name>
</gene>
<feature type="transmembrane region" description="Helical" evidence="1">
    <location>
        <begin position="12"/>
        <end position="31"/>
    </location>
</feature>
<feature type="transmembrane region" description="Helical" evidence="1">
    <location>
        <begin position="82"/>
        <end position="103"/>
    </location>
</feature>
<evidence type="ECO:0000313" key="3">
    <source>
        <dbReference type="Proteomes" id="UP001303587"/>
    </source>
</evidence>
<feature type="transmembrane region" description="Helical" evidence="1">
    <location>
        <begin position="163"/>
        <end position="180"/>
    </location>
</feature>
<keyword evidence="1" id="KW-0472">Membrane</keyword>
<keyword evidence="1" id="KW-0812">Transmembrane</keyword>
<keyword evidence="3" id="KW-1185">Reference proteome</keyword>
<dbReference type="RefSeq" id="WP_338101780.1">
    <property type="nucleotide sequence ID" value="NZ_CP131060.1"/>
</dbReference>
<feature type="transmembrane region" description="Helical" evidence="1">
    <location>
        <begin position="192"/>
        <end position="211"/>
    </location>
</feature>